<dbReference type="EMBL" id="CAJEWN010001572">
    <property type="protein sequence ID" value="CAD2198539.1"/>
    <property type="molecule type" value="Genomic_DNA"/>
</dbReference>
<comment type="caution">
    <text evidence="1">The sequence shown here is derived from an EMBL/GenBank/DDBJ whole genome shotgun (WGS) entry which is preliminary data.</text>
</comment>
<protein>
    <submittedName>
        <fullName evidence="1">Uncharacterized protein</fullName>
    </submittedName>
</protein>
<dbReference type="Proteomes" id="UP000580250">
    <property type="component" value="Unassembled WGS sequence"/>
</dbReference>
<sequence>MSNHSRNFGEYSVNHFYKEDASETINSTRFKIGVFRNVFTVTNIEDAPEGSDQLLEDLIDYFIAKADKSSGSKAEKCSIIIRSAVLEKPIQIPYRGLAQNTPQVVMEQFDSVDQSGKMMGRPSLYSQPIHIEVLNKLVNKPIFIKIVMGPSHEEALELIEKGQGGSGRKRREIMHGVDKNNLIEVQNENLGEHYKYHCLLLAVQLTIHYVNMAKTPKANDTFHRLVNGKGAKAKLNRSMLIKNMLIEMKRHGIRYPTNLQYYSVEEHVPLIQKYLNEKFLGIQVIDLW</sequence>
<accession>A0A6V7XGS5</accession>
<organism evidence="1 2">
    <name type="scientific">Meloidogyne enterolobii</name>
    <name type="common">Root-knot nematode worm</name>
    <name type="synonym">Meloidogyne mayaguensis</name>
    <dbReference type="NCBI Taxonomy" id="390850"/>
    <lineage>
        <taxon>Eukaryota</taxon>
        <taxon>Metazoa</taxon>
        <taxon>Ecdysozoa</taxon>
        <taxon>Nematoda</taxon>
        <taxon>Chromadorea</taxon>
        <taxon>Rhabditida</taxon>
        <taxon>Tylenchina</taxon>
        <taxon>Tylenchomorpha</taxon>
        <taxon>Tylenchoidea</taxon>
        <taxon>Meloidogynidae</taxon>
        <taxon>Meloidogyninae</taxon>
        <taxon>Meloidogyne</taxon>
    </lineage>
</organism>
<evidence type="ECO:0000313" key="1">
    <source>
        <dbReference type="EMBL" id="CAD2198539.1"/>
    </source>
</evidence>
<reference evidence="1 2" key="1">
    <citation type="submission" date="2020-08" db="EMBL/GenBank/DDBJ databases">
        <authorList>
            <person name="Koutsovoulos G."/>
            <person name="Danchin GJ E."/>
        </authorList>
    </citation>
    <scope>NUCLEOTIDE SEQUENCE [LARGE SCALE GENOMIC DNA]</scope>
</reference>
<name>A0A6V7XGS5_MELEN</name>
<proteinExistence type="predicted"/>
<dbReference type="AlphaFoldDB" id="A0A6V7XGS5"/>
<dbReference type="OrthoDB" id="5876545at2759"/>
<gene>
    <name evidence="1" type="ORF">MENT_LOCUS51861</name>
</gene>
<evidence type="ECO:0000313" key="2">
    <source>
        <dbReference type="Proteomes" id="UP000580250"/>
    </source>
</evidence>